<reference evidence="2" key="1">
    <citation type="submission" date="2019-09" db="EMBL/GenBank/DDBJ databases">
        <title>Complete genome sequencing of four Arcobacter species reveals a diverse suite of mobile elements.</title>
        <authorList>
            <person name="On S.L.W."/>
            <person name="Miller W.G."/>
            <person name="Biggs P."/>
            <person name="Cornelius A."/>
            <person name="Vandamme P."/>
        </authorList>
    </citation>
    <scope>NUCLEOTIDE SEQUENCE [LARGE SCALE GENOMIC DNA]</scope>
    <source>
        <strain evidence="2">LMG 26638</strain>
    </source>
</reference>
<evidence type="ECO:0000313" key="2">
    <source>
        <dbReference type="Proteomes" id="UP000322726"/>
    </source>
</evidence>
<organism evidence="1 2">
    <name type="scientific">Malaciobacter pacificus</name>
    <dbReference type="NCBI Taxonomy" id="1080223"/>
    <lineage>
        <taxon>Bacteria</taxon>
        <taxon>Pseudomonadati</taxon>
        <taxon>Campylobacterota</taxon>
        <taxon>Epsilonproteobacteria</taxon>
        <taxon>Campylobacterales</taxon>
        <taxon>Arcobacteraceae</taxon>
        <taxon>Malaciobacter</taxon>
    </lineage>
</organism>
<dbReference type="AlphaFoldDB" id="A0A5C2HC11"/>
<gene>
    <name evidence="1" type="ORF">APAC_2003</name>
</gene>
<sequence>MIDLIGFKNNSEFLPKDFDTFDSKQKLRQLFLYMSNIILKDFCHFNKYEQNFLSNYSLKQAFTYKIKKDLNMNYVLSHKKNSFKFNLCKNSTKTINNYINNTNSSFISKNCKLKVAKLISSCFVNKELQLLIDKHLVFHEFVLKKLKKLHSDKTIIDLGNAICIKSDEFHGIKIYTSWKDIKINKPDIKDELESAIKAIKKGESYQIYLAYPKNSDFTKQIPIYVNELENHEYQIKAIPYSLRSIIKTNRSL</sequence>
<evidence type="ECO:0000313" key="1">
    <source>
        <dbReference type="EMBL" id="QEP35075.1"/>
    </source>
</evidence>
<dbReference type="OrthoDB" id="5339562at2"/>
<keyword evidence="2" id="KW-1185">Reference proteome</keyword>
<dbReference type="KEGG" id="apai:APAC_2003"/>
<dbReference type="RefSeq" id="WP_130233974.1">
    <property type="nucleotide sequence ID" value="NZ_BMEF01000006.1"/>
</dbReference>
<dbReference type="EMBL" id="CP035928">
    <property type="protein sequence ID" value="QEP35075.1"/>
    <property type="molecule type" value="Genomic_DNA"/>
</dbReference>
<name>A0A5C2HC11_9BACT</name>
<reference evidence="1 2" key="2">
    <citation type="submission" date="2019-09" db="EMBL/GenBank/DDBJ databases">
        <title>Complete genome sequencing of four Arcobacter species reveals a diverse suite of mobile elements.</title>
        <authorList>
            <person name="Miller W.G."/>
            <person name="Yee E."/>
            <person name="Bono J.L."/>
        </authorList>
    </citation>
    <scope>NUCLEOTIDE SEQUENCE [LARGE SCALE GENOMIC DNA]</scope>
    <source>
        <strain evidence="1 2">LMG 26638</strain>
    </source>
</reference>
<protein>
    <submittedName>
        <fullName evidence="1">Uncharacterized protein</fullName>
    </submittedName>
</protein>
<dbReference type="Proteomes" id="UP000322726">
    <property type="component" value="Chromosome"/>
</dbReference>
<proteinExistence type="predicted"/>
<reference evidence="1 2" key="3">
    <citation type="submission" date="2019-09" db="EMBL/GenBank/DDBJ databases">
        <title>Taxonomic note: a critical rebuttal of the proposed division of the genus Arcobacter into six genera, emended descriptions of Arcobacter anaerophilus and the genus Arcobacter, and an assessment of genus-level boundaries for Epsilonproteobacteria using in silico genomic comparator tools.</title>
        <authorList>
            <person name="On S.L.W."/>
            <person name="Miller W.G."/>
            <person name="Biggs P."/>
            <person name="Cornelius A."/>
            <person name="Vandamme P."/>
        </authorList>
    </citation>
    <scope>NUCLEOTIDE SEQUENCE [LARGE SCALE GENOMIC DNA]</scope>
    <source>
        <strain evidence="1 2">LMG 26638</strain>
    </source>
</reference>
<accession>A0A5C2HC11</accession>